<keyword evidence="7" id="KW-0378">Hydrolase</keyword>
<evidence type="ECO:0000259" key="6">
    <source>
        <dbReference type="Pfam" id="PF23598"/>
    </source>
</evidence>
<dbReference type="InterPro" id="IPR044974">
    <property type="entry name" value="Disease_R_plants"/>
</dbReference>
<proteinExistence type="predicted"/>
<dbReference type="Gene3D" id="3.40.50.300">
    <property type="entry name" value="P-loop containing nucleotide triphosphate hydrolases"/>
    <property type="match status" value="1"/>
</dbReference>
<dbReference type="InterPro" id="IPR002182">
    <property type="entry name" value="NB-ARC"/>
</dbReference>
<feature type="chain" id="PRO_5015195663" evidence="3">
    <location>
        <begin position="22"/>
        <end position="739"/>
    </location>
</feature>
<dbReference type="Gramene" id="PRQ51546">
    <property type="protein sequence ID" value="PRQ51546"/>
    <property type="gene ID" value="RchiOBHm_Chr2g0145611"/>
</dbReference>
<keyword evidence="1" id="KW-0677">Repeat</keyword>
<dbReference type="InterPro" id="IPR055414">
    <property type="entry name" value="LRR_R13L4/SHOC2-like"/>
</dbReference>
<dbReference type="EMBL" id="PDCK01000040">
    <property type="protein sequence ID" value="PRQ51546.1"/>
    <property type="molecule type" value="Genomic_DNA"/>
</dbReference>
<evidence type="ECO:0000256" key="3">
    <source>
        <dbReference type="SAM" id="SignalP"/>
    </source>
</evidence>
<keyword evidence="3" id="KW-0732">Signal</keyword>
<organism evidence="7 8">
    <name type="scientific">Rosa chinensis</name>
    <name type="common">China rose</name>
    <dbReference type="NCBI Taxonomy" id="74649"/>
    <lineage>
        <taxon>Eukaryota</taxon>
        <taxon>Viridiplantae</taxon>
        <taxon>Streptophyta</taxon>
        <taxon>Embryophyta</taxon>
        <taxon>Tracheophyta</taxon>
        <taxon>Spermatophyta</taxon>
        <taxon>Magnoliopsida</taxon>
        <taxon>eudicotyledons</taxon>
        <taxon>Gunneridae</taxon>
        <taxon>Pentapetalae</taxon>
        <taxon>rosids</taxon>
        <taxon>fabids</taxon>
        <taxon>Rosales</taxon>
        <taxon>Rosaceae</taxon>
        <taxon>Rosoideae</taxon>
        <taxon>Rosoideae incertae sedis</taxon>
        <taxon>Rosa</taxon>
    </lineage>
</organism>
<feature type="domain" description="Disease resistance protein winged helix" evidence="5">
    <location>
        <begin position="290"/>
        <end position="362"/>
    </location>
</feature>
<evidence type="ECO:0000313" key="8">
    <source>
        <dbReference type="Proteomes" id="UP000238479"/>
    </source>
</evidence>
<evidence type="ECO:0000313" key="7">
    <source>
        <dbReference type="EMBL" id="PRQ51546.1"/>
    </source>
</evidence>
<feature type="domain" description="Disease resistance R13L4/SHOC-2-like LRR" evidence="6">
    <location>
        <begin position="441"/>
        <end position="738"/>
    </location>
</feature>
<dbReference type="GO" id="GO:0043531">
    <property type="term" value="F:ADP binding"/>
    <property type="evidence" value="ECO:0007669"/>
    <property type="project" value="InterPro"/>
</dbReference>
<dbReference type="STRING" id="74649.A0A2P6RYP4"/>
<dbReference type="GO" id="GO:0016787">
    <property type="term" value="F:hydrolase activity"/>
    <property type="evidence" value="ECO:0007669"/>
    <property type="project" value="UniProtKB-KW"/>
</dbReference>
<accession>A0A2P6RYP4</accession>
<dbReference type="PRINTS" id="PR00364">
    <property type="entry name" value="DISEASERSIST"/>
</dbReference>
<protein>
    <submittedName>
        <fullName evidence="7">Putative P-loop containing nucleoside triphosphate hydrolase, leucine-rich repeat domain, L</fullName>
    </submittedName>
</protein>
<name>A0A2P6RYP4_ROSCH</name>
<dbReference type="PANTHER" id="PTHR23155:SF955">
    <property type="entry name" value="AAA+ ATPASE DOMAIN-CONTAINING PROTEIN"/>
    <property type="match status" value="1"/>
</dbReference>
<feature type="domain" description="NB-ARC" evidence="4">
    <location>
        <begin position="35"/>
        <end position="206"/>
    </location>
</feature>
<dbReference type="OMA" id="WIEREWR"/>
<dbReference type="InterPro" id="IPR027417">
    <property type="entry name" value="P-loop_NTPase"/>
</dbReference>
<evidence type="ECO:0000256" key="1">
    <source>
        <dbReference type="ARBA" id="ARBA00022737"/>
    </source>
</evidence>
<dbReference type="InterPro" id="IPR036388">
    <property type="entry name" value="WH-like_DNA-bd_sf"/>
</dbReference>
<keyword evidence="8" id="KW-1185">Reference proteome</keyword>
<comment type="caution">
    <text evidence="7">The sequence shown here is derived from an EMBL/GenBank/DDBJ whole genome shotgun (WGS) entry which is preliminary data.</text>
</comment>
<evidence type="ECO:0000259" key="5">
    <source>
        <dbReference type="Pfam" id="PF23559"/>
    </source>
</evidence>
<keyword evidence="2" id="KW-0611">Plant defense</keyword>
<gene>
    <name evidence="7" type="ORF">RchiOBHm_Chr2g0145611</name>
</gene>
<dbReference type="Pfam" id="PF00931">
    <property type="entry name" value="NB-ARC"/>
    <property type="match status" value="1"/>
</dbReference>
<evidence type="ECO:0000256" key="2">
    <source>
        <dbReference type="ARBA" id="ARBA00022821"/>
    </source>
</evidence>
<dbReference type="GO" id="GO:0098542">
    <property type="term" value="P:defense response to other organism"/>
    <property type="evidence" value="ECO:0007669"/>
    <property type="project" value="TreeGrafter"/>
</dbReference>
<dbReference type="Pfam" id="PF23598">
    <property type="entry name" value="LRR_14"/>
    <property type="match status" value="1"/>
</dbReference>
<dbReference type="SUPFAM" id="SSF52540">
    <property type="entry name" value="P-loop containing nucleoside triphosphate hydrolases"/>
    <property type="match status" value="1"/>
</dbReference>
<evidence type="ECO:0000259" key="4">
    <source>
        <dbReference type="Pfam" id="PF00931"/>
    </source>
</evidence>
<dbReference type="Gene3D" id="1.10.8.430">
    <property type="entry name" value="Helical domain of apoptotic protease-activating factors"/>
    <property type="match status" value="1"/>
</dbReference>
<dbReference type="AlphaFoldDB" id="A0A2P6RYP4"/>
<feature type="signal peptide" evidence="3">
    <location>
        <begin position="1"/>
        <end position="21"/>
    </location>
</feature>
<dbReference type="Proteomes" id="UP000238479">
    <property type="component" value="Chromosome 2"/>
</dbReference>
<reference evidence="7 8" key="1">
    <citation type="journal article" date="2018" name="Nat. Genet.">
        <title>The Rosa genome provides new insights in the design of modern roses.</title>
        <authorList>
            <person name="Bendahmane M."/>
        </authorList>
    </citation>
    <scope>NUCLEOTIDE SEQUENCE [LARGE SCALE GENOMIC DNA]</scope>
    <source>
        <strain evidence="8">cv. Old Blush</strain>
    </source>
</reference>
<dbReference type="SUPFAM" id="SSF52058">
    <property type="entry name" value="L domain-like"/>
    <property type="match status" value="1"/>
</dbReference>
<dbReference type="InterPro" id="IPR032675">
    <property type="entry name" value="LRR_dom_sf"/>
</dbReference>
<dbReference type="InterPro" id="IPR058922">
    <property type="entry name" value="WHD_DRP"/>
</dbReference>
<dbReference type="Gene3D" id="3.80.10.10">
    <property type="entry name" value="Ribonuclease Inhibitor"/>
    <property type="match status" value="2"/>
</dbReference>
<dbReference type="Pfam" id="PF23559">
    <property type="entry name" value="WHD_DRP"/>
    <property type="match status" value="1"/>
</dbReference>
<dbReference type="PANTHER" id="PTHR23155">
    <property type="entry name" value="DISEASE RESISTANCE PROTEIN RP"/>
    <property type="match status" value="1"/>
</dbReference>
<dbReference type="InterPro" id="IPR042197">
    <property type="entry name" value="Apaf_helical"/>
</dbReference>
<sequence>MILTRIKNTLSLLLRCLQVYSIEVRVDSCSVVGLEEDIHALVSTLTTESGSASSIISIVGMKGIGKTTLAKKVYDHDAIRSHFKVRRWVSIPQQYDDENALFSSAGNQVLETQNKGYEKQFLMKSMQDFFKELGKKNSRCLLIFDNVSSNKEMYALKTAFSPGRNGSIVLITRNKTVGSNADQNSIPHQVRLRTKEESWELFSQMVEFSAEEMTSAKEVVGWKLGGLPLDIMTVGFLLWGKKVTSEEVFRAVDRITQGQNQSPWSENLVMIEEELQFHMILRKCFSYFKLFPRESEIPIRRILASLVAQGFVQLSRDQKINLESVALEYLSELIGRSMIQVVQRKPNGMFKTCRMPPAVHDLLFEDKAKQSFSYATTGFDGQLAFQFDDNGTGASFLPIYGLNTSLPNALRKERILVFENTEGNKPRMEGEFLGRRIRAGAFSQLLVLDFECVSVSQLPTILGKLKQLAYLGLRRTELETIPASIGNLVNLQTLDLKHTHVHTLPGSIWKLKNLRHLYMHQRCRIKFMALPTAISMRNLQTLSGIFLGKINLVKDRLDKLIHLRKLELAFQLKPTEQKVLEKWIVKLTCLQSLKLKSFSANGELPKLERISDLKNLHSLYLFGKLEYSFITRLPESLTHLTLAASSLRNDPMPELGKLPKLKSLSLKSGSYQGTGMVCSTDYFPLLFVLKLWNLDTLGKLDVHEGAMQNLSEFEIKFCNNFTSTTGLEHLKNLQKYRVN</sequence>
<dbReference type="Gene3D" id="1.10.10.10">
    <property type="entry name" value="Winged helix-like DNA-binding domain superfamily/Winged helix DNA-binding domain"/>
    <property type="match status" value="1"/>
</dbReference>